<gene>
    <name evidence="3" type="ORF">MPNT_10115</name>
</gene>
<dbReference type="Proteomes" id="UP000663859">
    <property type="component" value="Unassembled WGS sequence"/>
</dbReference>
<dbReference type="PANTHER" id="PTHR15337">
    <property type="entry name" value="ANTERIOR GRADIENT PROTEIN-RELATED"/>
    <property type="match status" value="1"/>
</dbReference>
<comment type="caution">
    <text evidence="3">The sequence shown here is derived from an EMBL/GenBank/DDBJ whole genome shotgun (WGS) entry which is preliminary data.</text>
</comment>
<dbReference type="InterPro" id="IPR051099">
    <property type="entry name" value="AGR/TXD"/>
</dbReference>
<reference evidence="3" key="1">
    <citation type="submission" date="2021-02" db="EMBL/GenBank/DDBJ databases">
        <authorList>
            <person name="Cremers G."/>
            <person name="Picone N."/>
        </authorList>
    </citation>
    <scope>NUCLEOTIDE SEQUENCE</scope>
    <source>
        <strain evidence="3">PQ17</strain>
    </source>
</reference>
<evidence type="ECO:0000313" key="4">
    <source>
        <dbReference type="Proteomes" id="UP000663859"/>
    </source>
</evidence>
<dbReference type="InterPro" id="IPR012336">
    <property type="entry name" value="Thioredoxin-like_fold"/>
</dbReference>
<protein>
    <recommendedName>
        <fullName evidence="2">Thioredoxin domain-containing protein</fullName>
    </recommendedName>
</protein>
<dbReference type="Gene3D" id="3.40.30.10">
    <property type="entry name" value="Glutaredoxin"/>
    <property type="match status" value="1"/>
</dbReference>
<dbReference type="InterPro" id="IPR013766">
    <property type="entry name" value="Thioredoxin_domain"/>
</dbReference>
<dbReference type="Pfam" id="PF13098">
    <property type="entry name" value="Thioredoxin_2"/>
    <property type="match status" value="1"/>
</dbReference>
<proteinExistence type="predicted"/>
<evidence type="ECO:0000256" key="1">
    <source>
        <dbReference type="ARBA" id="ARBA00022729"/>
    </source>
</evidence>
<feature type="domain" description="Thioredoxin" evidence="2">
    <location>
        <begin position="5"/>
        <end position="153"/>
    </location>
</feature>
<organism evidence="3 4">
    <name type="scientific">Candidatus Methylacidithermus pantelleriae</name>
    <dbReference type="NCBI Taxonomy" id="2744239"/>
    <lineage>
        <taxon>Bacteria</taxon>
        <taxon>Pseudomonadati</taxon>
        <taxon>Verrucomicrobiota</taxon>
        <taxon>Methylacidiphilae</taxon>
        <taxon>Methylacidiphilales</taxon>
        <taxon>Methylacidiphilaceae</taxon>
        <taxon>Candidatus Methylacidithermus</taxon>
    </lineage>
</organism>
<keyword evidence="1" id="KW-0732">Signal</keyword>
<evidence type="ECO:0000259" key="2">
    <source>
        <dbReference type="PROSITE" id="PS51352"/>
    </source>
</evidence>
<dbReference type="RefSeq" id="WP_174581628.1">
    <property type="nucleotide sequence ID" value="NZ_CAJNOB010000001.1"/>
</dbReference>
<evidence type="ECO:0000313" key="3">
    <source>
        <dbReference type="EMBL" id="CAF0689114.1"/>
    </source>
</evidence>
<sequence>MKNWLRLFLVLSLWVATGIGGAYGANWLTSYREALSRAKKEKKIVLMNFTGSDWCPWCQKLEKEVFSTPEFKAYADKHLILLFVDFPQHKELPPDLKKQNDELADKFGVDSYPTLIFLDPSGKKIGELGYMPGGPKVFLAEVERIRLGKGHAQDLTAPQEGSSRVSLP</sequence>
<keyword evidence="4" id="KW-1185">Reference proteome</keyword>
<dbReference type="InterPro" id="IPR036249">
    <property type="entry name" value="Thioredoxin-like_sf"/>
</dbReference>
<dbReference type="EMBL" id="CAJNOB010000001">
    <property type="protein sequence ID" value="CAF0689114.1"/>
    <property type="molecule type" value="Genomic_DNA"/>
</dbReference>
<name>A0A8J2BPZ7_9BACT</name>
<dbReference type="PROSITE" id="PS51352">
    <property type="entry name" value="THIOREDOXIN_2"/>
    <property type="match status" value="1"/>
</dbReference>
<accession>A0A8J2BPZ7</accession>
<dbReference type="SUPFAM" id="SSF52833">
    <property type="entry name" value="Thioredoxin-like"/>
    <property type="match status" value="1"/>
</dbReference>
<dbReference type="PANTHER" id="PTHR15337:SF11">
    <property type="entry name" value="THIOREDOXIN DOMAIN-CONTAINING PROTEIN"/>
    <property type="match status" value="1"/>
</dbReference>
<dbReference type="AlphaFoldDB" id="A0A8J2BPZ7"/>